<dbReference type="SUPFAM" id="SSF55724">
    <property type="entry name" value="Mog1p/PsbP-like"/>
    <property type="match status" value="1"/>
</dbReference>
<comment type="caution">
    <text evidence="1">The sequence shown here is derived from an EMBL/GenBank/DDBJ whole genome shotgun (WGS) entry which is preliminary data.</text>
</comment>
<dbReference type="AlphaFoldDB" id="A0A7W7ZQZ2"/>
<dbReference type="RefSeq" id="WP_311733089.1">
    <property type="nucleotide sequence ID" value="NZ_JACHIO010000009.1"/>
</dbReference>
<dbReference type="Gene3D" id="3.40.1000.10">
    <property type="entry name" value="Mog1/PsbP, alpha/beta/alpha sandwich"/>
    <property type="match status" value="1"/>
</dbReference>
<dbReference type="InterPro" id="IPR016123">
    <property type="entry name" value="Mog1/PsbP_a/b/a-sand"/>
</dbReference>
<protein>
    <recommendedName>
        <fullName evidence="3">DUF1795 domain-containing protein</fullName>
    </recommendedName>
</protein>
<proteinExistence type="predicted"/>
<gene>
    <name evidence="1" type="ORF">HDF15_002549</name>
</gene>
<name>A0A7W7ZQZ2_9BACT</name>
<organism evidence="1 2">
    <name type="scientific">Granulicella mallensis</name>
    <dbReference type="NCBI Taxonomy" id="940614"/>
    <lineage>
        <taxon>Bacteria</taxon>
        <taxon>Pseudomonadati</taxon>
        <taxon>Acidobacteriota</taxon>
        <taxon>Terriglobia</taxon>
        <taxon>Terriglobales</taxon>
        <taxon>Acidobacteriaceae</taxon>
        <taxon>Granulicella</taxon>
    </lineage>
</organism>
<evidence type="ECO:0000313" key="1">
    <source>
        <dbReference type="EMBL" id="MBB5064198.1"/>
    </source>
</evidence>
<dbReference type="Proteomes" id="UP000584867">
    <property type="component" value="Unassembled WGS sequence"/>
</dbReference>
<reference evidence="1 2" key="1">
    <citation type="submission" date="2020-08" db="EMBL/GenBank/DDBJ databases">
        <title>Genomic Encyclopedia of Type Strains, Phase IV (KMG-V): Genome sequencing to study the core and pangenomes of soil and plant-associated prokaryotes.</title>
        <authorList>
            <person name="Whitman W."/>
        </authorList>
    </citation>
    <scope>NUCLEOTIDE SEQUENCE [LARGE SCALE GENOMIC DNA]</scope>
    <source>
        <strain evidence="1 2">X5P3</strain>
    </source>
</reference>
<evidence type="ECO:0000313" key="2">
    <source>
        <dbReference type="Proteomes" id="UP000584867"/>
    </source>
</evidence>
<dbReference type="EMBL" id="JACHIO010000009">
    <property type="protein sequence ID" value="MBB5064198.1"/>
    <property type="molecule type" value="Genomic_DNA"/>
</dbReference>
<accession>A0A7W7ZQZ2</accession>
<evidence type="ECO:0008006" key="3">
    <source>
        <dbReference type="Google" id="ProtNLM"/>
    </source>
</evidence>
<sequence>MTVGRWRITVLPKGWSPVADFGIRQDQSGSGSRPANVSLREDLLKDEDTLSAYIQTQAKLLGQYLSSPKMAGPQPTSFPQGEEAALFLVRHAPDETGPMLHAQTYVRLGRWVGIVTLTTPESALKTVRPDYDLLLKGLQVVLEEGGGAGQNATKDPI</sequence>